<protein>
    <submittedName>
        <fullName evidence="2">Class I SAM-dependent methyltransferase</fullName>
    </submittedName>
</protein>
<dbReference type="Gene3D" id="3.40.50.150">
    <property type="entry name" value="Vaccinia Virus protein VP39"/>
    <property type="match status" value="1"/>
</dbReference>
<comment type="caution">
    <text evidence="2">The sequence shown here is derived from an EMBL/GenBank/DDBJ whole genome shotgun (WGS) entry which is preliminary data.</text>
</comment>
<organism evidence="2 3">
    <name type="scientific">Spirobacillus cienkowskii</name>
    <dbReference type="NCBI Taxonomy" id="495820"/>
    <lineage>
        <taxon>Bacteria</taxon>
        <taxon>Pseudomonadati</taxon>
        <taxon>Bdellovibrionota</taxon>
        <taxon>Oligoflexia</taxon>
        <taxon>Silvanigrellales</taxon>
        <taxon>Spirobacillus</taxon>
    </lineage>
</organism>
<accession>A0A369L0N3</accession>
<keyword evidence="1" id="KW-0472">Membrane</keyword>
<evidence type="ECO:0000256" key="1">
    <source>
        <dbReference type="SAM" id="Phobius"/>
    </source>
</evidence>
<keyword evidence="2" id="KW-0489">Methyltransferase</keyword>
<dbReference type="AlphaFoldDB" id="A0A369L0N3"/>
<sequence length="311" mass="36878">MKLSSCPICSNNKSEFQIATSAHLSNVQQQFEFRKCLFCTTIFLANPPDDSQIKLFYENDYLPYGSSDYWGKYSRFVNLWQKKLDRKRMNLVLKYYKVKNSSTKVLDFGCGCPTFLELLEKNKEFQCFGYDFSDNGWKNQLQRFKKIKLFFGEFNQLFDAGPFNIITLWHSLEHHFQPQQLLNNLYNSADSDALLIIEVPNFNSILRKLQKKYWAGYHTPRHSVVFDSNTISYLLEKSGWKIIKIKKYGTLDSFTMWWLGFFEKNREKNTRNLSINTIFLHLLFFKILLFPLFMLEKILGFGVMIVICRKI</sequence>
<dbReference type="PANTHER" id="PTHR43861">
    <property type="entry name" value="TRANS-ACONITATE 2-METHYLTRANSFERASE-RELATED"/>
    <property type="match status" value="1"/>
</dbReference>
<keyword evidence="1" id="KW-0812">Transmembrane</keyword>
<dbReference type="CDD" id="cd02440">
    <property type="entry name" value="AdoMet_MTases"/>
    <property type="match status" value="1"/>
</dbReference>
<keyword evidence="2" id="KW-0808">Transferase</keyword>
<dbReference type="InterPro" id="IPR029063">
    <property type="entry name" value="SAM-dependent_MTases_sf"/>
</dbReference>
<dbReference type="SUPFAM" id="SSF53335">
    <property type="entry name" value="S-adenosyl-L-methionine-dependent methyltransferases"/>
    <property type="match status" value="1"/>
</dbReference>
<evidence type="ECO:0000313" key="2">
    <source>
        <dbReference type="EMBL" id="RDB37006.1"/>
    </source>
</evidence>
<dbReference type="EMBL" id="QOVW01000013">
    <property type="protein sequence ID" value="RDB37006.1"/>
    <property type="molecule type" value="Genomic_DNA"/>
</dbReference>
<dbReference type="GO" id="GO:0008168">
    <property type="term" value="F:methyltransferase activity"/>
    <property type="evidence" value="ECO:0007669"/>
    <property type="project" value="UniProtKB-KW"/>
</dbReference>
<gene>
    <name evidence="2" type="ORF">DCC88_02220</name>
</gene>
<feature type="transmembrane region" description="Helical" evidence="1">
    <location>
        <begin position="278"/>
        <end position="307"/>
    </location>
</feature>
<name>A0A369L0N3_9BACT</name>
<dbReference type="GO" id="GO:0032259">
    <property type="term" value="P:methylation"/>
    <property type="evidence" value="ECO:0007669"/>
    <property type="project" value="UniProtKB-KW"/>
</dbReference>
<keyword evidence="1" id="KW-1133">Transmembrane helix</keyword>
<keyword evidence="3" id="KW-1185">Reference proteome</keyword>
<proteinExistence type="predicted"/>
<dbReference type="Pfam" id="PF13489">
    <property type="entry name" value="Methyltransf_23"/>
    <property type="match status" value="1"/>
</dbReference>
<reference evidence="2" key="1">
    <citation type="submission" date="2018-04" db="EMBL/GenBank/DDBJ databases">
        <title>Draft genome sequence of the Candidatus Spirobacillus cienkowskii, a pathogen of freshwater Daphnia species, reconstructed from hemolymph metagenomic reads.</title>
        <authorList>
            <person name="Bresciani L."/>
            <person name="Lemos L.N."/>
            <person name="Wale N."/>
            <person name="Lin J.Y."/>
            <person name="Fernandes G.R."/>
            <person name="Duffy M.A."/>
            <person name="Rodrigues J.M."/>
        </authorList>
    </citation>
    <scope>NUCLEOTIDE SEQUENCE [LARGE SCALE GENOMIC DNA]</scope>
    <source>
        <strain evidence="2">Binning01</strain>
    </source>
</reference>
<evidence type="ECO:0000313" key="3">
    <source>
        <dbReference type="Proteomes" id="UP000253934"/>
    </source>
</evidence>
<dbReference type="Proteomes" id="UP000253934">
    <property type="component" value="Unassembled WGS sequence"/>
</dbReference>
<dbReference type="PANTHER" id="PTHR43861:SF6">
    <property type="entry name" value="METHYLTRANSFERASE TYPE 11"/>
    <property type="match status" value="1"/>
</dbReference>